<dbReference type="GO" id="GO:0055085">
    <property type="term" value="P:transmembrane transport"/>
    <property type="evidence" value="ECO:0007669"/>
    <property type="project" value="InterPro"/>
</dbReference>
<feature type="transmembrane region" description="Helical" evidence="7">
    <location>
        <begin position="89"/>
        <end position="113"/>
    </location>
</feature>
<evidence type="ECO:0000259" key="8">
    <source>
        <dbReference type="PROSITE" id="PS50928"/>
    </source>
</evidence>
<evidence type="ECO:0000256" key="1">
    <source>
        <dbReference type="ARBA" id="ARBA00004651"/>
    </source>
</evidence>
<organism evidence="9 10">
    <name type="scientific">Ruminiclostridium cellobioparum subsp. termitidis CT1112</name>
    <dbReference type="NCBI Taxonomy" id="1195236"/>
    <lineage>
        <taxon>Bacteria</taxon>
        <taxon>Bacillati</taxon>
        <taxon>Bacillota</taxon>
        <taxon>Clostridia</taxon>
        <taxon>Eubacteriales</taxon>
        <taxon>Oscillospiraceae</taxon>
        <taxon>Ruminiclostridium</taxon>
    </lineage>
</organism>
<dbReference type="PROSITE" id="PS50928">
    <property type="entry name" value="ABC_TM1"/>
    <property type="match status" value="1"/>
</dbReference>
<dbReference type="RefSeq" id="WP_004624713.1">
    <property type="nucleotide sequence ID" value="NZ_AORV01000025.1"/>
</dbReference>
<reference evidence="9 10" key="1">
    <citation type="journal article" date="2013" name="Genome Announc.">
        <title>Draft Genome Sequence of the Cellulolytic, Mesophilic, Anaerobic Bacterium Clostridium termitidis Strain CT1112 (DSM 5398).</title>
        <authorList>
            <person name="Lal S."/>
            <person name="Ramachandran U."/>
            <person name="Zhang X."/>
            <person name="Munir R."/>
            <person name="Sparling R."/>
            <person name="Levin D.B."/>
        </authorList>
    </citation>
    <scope>NUCLEOTIDE SEQUENCE [LARGE SCALE GENOMIC DNA]</scope>
    <source>
        <strain evidence="9 10">CT1112</strain>
    </source>
</reference>
<evidence type="ECO:0000256" key="7">
    <source>
        <dbReference type="RuleBase" id="RU363032"/>
    </source>
</evidence>
<feature type="transmembrane region" description="Helical" evidence="7">
    <location>
        <begin position="125"/>
        <end position="145"/>
    </location>
</feature>
<dbReference type="PATRIC" id="fig|1195236.3.peg.1515"/>
<name>S0FWN9_RUMCE</name>
<feature type="transmembrane region" description="Helical" evidence="7">
    <location>
        <begin position="175"/>
        <end position="201"/>
    </location>
</feature>
<sequence length="316" mass="35908">MTVKISNKLNRKESDLIYDFKKNKILLLMLAPVVVFFFINSYLPMVGIYYAFTKFDFNGGLFGSPFVGFDNFKFLFQSGTILKITVNTVLYNLAFIVIGNALQVFVAILLSEMSSRIFAKVSQSIMFLPYFVSYVIVGVLVYNLFNYESGFVNTMLQNFNMDPIDAYSTPGLWKFVLVALYIWKMLGYGTVIYLAAILGIGSEYYEAAKIDGANIFQQIRSITIPLLVPTFIMLFLFSLGSIMRGQFDLFYQVIGSNGLLFDATDIIDTFVFRSLKMNFDIGMGTAAGLYQSVFGFIIIITVNWLIKRNHEEYALF</sequence>
<dbReference type="AlphaFoldDB" id="S0FWN9"/>
<dbReference type="PANTHER" id="PTHR30193">
    <property type="entry name" value="ABC TRANSPORTER PERMEASE PROTEIN"/>
    <property type="match status" value="1"/>
</dbReference>
<keyword evidence="3" id="KW-1003">Cell membrane</keyword>
<dbReference type="Pfam" id="PF00528">
    <property type="entry name" value="BPD_transp_1"/>
    <property type="match status" value="1"/>
</dbReference>
<keyword evidence="4 7" id="KW-0812">Transmembrane</keyword>
<comment type="subcellular location">
    <subcellularLocation>
        <location evidence="1 7">Cell membrane</location>
        <topology evidence="1 7">Multi-pass membrane protein</topology>
    </subcellularLocation>
</comment>
<feature type="transmembrane region" description="Helical" evidence="7">
    <location>
        <begin position="25"/>
        <end position="52"/>
    </location>
</feature>
<dbReference type="InterPro" id="IPR000515">
    <property type="entry name" value="MetI-like"/>
</dbReference>
<keyword evidence="6 7" id="KW-0472">Membrane</keyword>
<dbReference type="eggNOG" id="COG4209">
    <property type="taxonomic scope" value="Bacteria"/>
</dbReference>
<dbReference type="EMBL" id="AORV01000025">
    <property type="protein sequence ID" value="EMS72963.1"/>
    <property type="molecule type" value="Genomic_DNA"/>
</dbReference>
<comment type="similarity">
    <text evidence="7">Belongs to the binding-protein-dependent transport system permease family.</text>
</comment>
<evidence type="ECO:0000256" key="2">
    <source>
        <dbReference type="ARBA" id="ARBA00022448"/>
    </source>
</evidence>
<evidence type="ECO:0000313" key="9">
    <source>
        <dbReference type="EMBL" id="EMS72963.1"/>
    </source>
</evidence>
<dbReference type="GO" id="GO:0005886">
    <property type="term" value="C:plasma membrane"/>
    <property type="evidence" value="ECO:0007669"/>
    <property type="project" value="UniProtKB-SubCell"/>
</dbReference>
<comment type="caution">
    <text evidence="9">The sequence shown here is derived from an EMBL/GenBank/DDBJ whole genome shotgun (WGS) entry which is preliminary data.</text>
</comment>
<feature type="transmembrane region" description="Helical" evidence="7">
    <location>
        <begin position="284"/>
        <end position="306"/>
    </location>
</feature>
<dbReference type="STRING" id="1195236.CTER_1207"/>
<dbReference type="Proteomes" id="UP000014155">
    <property type="component" value="Unassembled WGS sequence"/>
</dbReference>
<evidence type="ECO:0000256" key="6">
    <source>
        <dbReference type="ARBA" id="ARBA00023136"/>
    </source>
</evidence>
<evidence type="ECO:0000313" key="10">
    <source>
        <dbReference type="Proteomes" id="UP000014155"/>
    </source>
</evidence>
<proteinExistence type="inferred from homology"/>
<dbReference type="Gene3D" id="1.10.3720.10">
    <property type="entry name" value="MetI-like"/>
    <property type="match status" value="1"/>
</dbReference>
<accession>S0FWN9</accession>
<keyword evidence="2 7" id="KW-0813">Transport</keyword>
<keyword evidence="10" id="KW-1185">Reference proteome</keyword>
<dbReference type="InterPro" id="IPR051393">
    <property type="entry name" value="ABC_transporter_permease"/>
</dbReference>
<gene>
    <name evidence="9" type="ORF">CTER_1207</name>
</gene>
<evidence type="ECO:0000256" key="3">
    <source>
        <dbReference type="ARBA" id="ARBA00022475"/>
    </source>
</evidence>
<dbReference type="SUPFAM" id="SSF161098">
    <property type="entry name" value="MetI-like"/>
    <property type="match status" value="1"/>
</dbReference>
<feature type="transmembrane region" description="Helical" evidence="7">
    <location>
        <begin position="222"/>
        <end position="243"/>
    </location>
</feature>
<evidence type="ECO:0000256" key="4">
    <source>
        <dbReference type="ARBA" id="ARBA00022692"/>
    </source>
</evidence>
<protein>
    <submittedName>
        <fullName evidence="9">ABC-type polysaccharide transport system, permease component</fullName>
    </submittedName>
</protein>
<keyword evidence="5 7" id="KW-1133">Transmembrane helix</keyword>
<evidence type="ECO:0000256" key="5">
    <source>
        <dbReference type="ARBA" id="ARBA00022989"/>
    </source>
</evidence>
<dbReference type="PANTHER" id="PTHR30193:SF44">
    <property type="entry name" value="LACTOSE TRANSPORT SYSTEM PERMEASE PROTEIN LACF"/>
    <property type="match status" value="1"/>
</dbReference>
<dbReference type="CDD" id="cd06261">
    <property type="entry name" value="TM_PBP2"/>
    <property type="match status" value="1"/>
</dbReference>
<feature type="domain" description="ABC transmembrane type-1" evidence="8">
    <location>
        <begin position="85"/>
        <end position="302"/>
    </location>
</feature>
<dbReference type="InterPro" id="IPR035906">
    <property type="entry name" value="MetI-like_sf"/>
</dbReference>